<dbReference type="Gene3D" id="3.90.550.10">
    <property type="entry name" value="Spore Coat Polysaccharide Biosynthesis Protein SpsA, Chain A"/>
    <property type="match status" value="1"/>
</dbReference>
<keyword evidence="3" id="KW-1185">Reference proteome</keyword>
<reference evidence="2 3" key="1">
    <citation type="submission" date="2011-06" db="EMBL/GenBank/DDBJ databases">
        <title>The draft genome of Thiocapsa marina 5811.</title>
        <authorList>
            <consortium name="US DOE Joint Genome Institute (JGI-PGF)"/>
            <person name="Lucas S."/>
            <person name="Han J."/>
            <person name="Cheng J.-F."/>
            <person name="Goodwin L."/>
            <person name="Pitluck S."/>
            <person name="Peters L."/>
            <person name="Land M.L."/>
            <person name="Hauser L."/>
            <person name="Vogl K."/>
            <person name="Liu Z."/>
            <person name="Imhoff J."/>
            <person name="Thiel V."/>
            <person name="Frigaard N.-U."/>
            <person name="Bryant D."/>
            <person name="Woyke T.J."/>
        </authorList>
    </citation>
    <scope>NUCLEOTIDE SEQUENCE [LARGE SCALE GENOMIC DNA]</scope>
    <source>
        <strain evidence="2 3">5811</strain>
    </source>
</reference>
<dbReference type="PANTHER" id="PTHR48090">
    <property type="entry name" value="UNDECAPRENYL-PHOSPHATE 4-DEOXY-4-FORMAMIDO-L-ARABINOSE TRANSFERASE-RELATED"/>
    <property type="match status" value="1"/>
</dbReference>
<gene>
    <name evidence="2" type="ORF">ThimaDRAFT_1471</name>
</gene>
<dbReference type="CDD" id="cd04179">
    <property type="entry name" value="DPM_DPG-synthase_like"/>
    <property type="match status" value="1"/>
</dbReference>
<evidence type="ECO:0000259" key="1">
    <source>
        <dbReference type="Pfam" id="PF00535"/>
    </source>
</evidence>
<dbReference type="STRING" id="768671.ThimaDRAFT_1471"/>
<name>F9U969_9GAMM</name>
<dbReference type="EMBL" id="AFWV01000004">
    <property type="protein sequence ID" value="EGV19327.1"/>
    <property type="molecule type" value="Genomic_DNA"/>
</dbReference>
<accession>F9U969</accession>
<dbReference type="Pfam" id="PF00535">
    <property type="entry name" value="Glycos_transf_2"/>
    <property type="match status" value="1"/>
</dbReference>
<evidence type="ECO:0000313" key="3">
    <source>
        <dbReference type="Proteomes" id="UP000005459"/>
    </source>
</evidence>
<keyword evidence="2" id="KW-0808">Transferase</keyword>
<dbReference type="InterPro" id="IPR050256">
    <property type="entry name" value="Glycosyltransferase_2"/>
</dbReference>
<feature type="domain" description="Glycosyltransferase 2-like" evidence="1">
    <location>
        <begin position="2"/>
        <end position="126"/>
    </location>
</feature>
<dbReference type="AlphaFoldDB" id="F9U969"/>
<dbReference type="PATRIC" id="fig|768671.3.peg.1577"/>
<protein>
    <submittedName>
        <fullName evidence="2">Glycosyl transferase family 2</fullName>
    </submittedName>
</protein>
<dbReference type="OrthoDB" id="9811884at2"/>
<dbReference type="Proteomes" id="UP000005459">
    <property type="component" value="Unassembled WGS sequence"/>
</dbReference>
<dbReference type="eggNOG" id="COG0463">
    <property type="taxonomic scope" value="Bacteria"/>
</dbReference>
<organism evidence="2 3">
    <name type="scientific">Thiocapsa marina 5811</name>
    <dbReference type="NCBI Taxonomy" id="768671"/>
    <lineage>
        <taxon>Bacteria</taxon>
        <taxon>Pseudomonadati</taxon>
        <taxon>Pseudomonadota</taxon>
        <taxon>Gammaproteobacteria</taxon>
        <taxon>Chromatiales</taxon>
        <taxon>Chromatiaceae</taxon>
        <taxon>Thiocapsa</taxon>
    </lineage>
</organism>
<dbReference type="SUPFAM" id="SSF53448">
    <property type="entry name" value="Nucleotide-diphospho-sugar transferases"/>
    <property type="match status" value="1"/>
</dbReference>
<dbReference type="PANTHER" id="PTHR48090:SF7">
    <property type="entry name" value="RFBJ PROTEIN"/>
    <property type="match status" value="1"/>
</dbReference>
<evidence type="ECO:0000313" key="2">
    <source>
        <dbReference type="EMBL" id="EGV19327.1"/>
    </source>
</evidence>
<dbReference type="RefSeq" id="WP_007192348.1">
    <property type="nucleotide sequence ID" value="NZ_AFWV01000004.1"/>
</dbReference>
<dbReference type="InterPro" id="IPR001173">
    <property type="entry name" value="Glyco_trans_2-like"/>
</dbReference>
<dbReference type="GO" id="GO:0016740">
    <property type="term" value="F:transferase activity"/>
    <property type="evidence" value="ECO:0007669"/>
    <property type="project" value="UniProtKB-KW"/>
</dbReference>
<proteinExistence type="predicted"/>
<dbReference type="InterPro" id="IPR029044">
    <property type="entry name" value="Nucleotide-diphossugar_trans"/>
</dbReference>
<sequence length="233" mass="25417">MILIPAHNEAATIERIVTAARDRGDRPVVVMDDNSSDDTADLARAAGAIVLPLALQLGAWGATQTGLRFAARHGWPIAVTLDADGQHEPALIPELIAPIRAGEADVVIGACPSRASLARRIAWRYFRALTGMDVDDITSGFRAYNRAAIERLSCPDASLLDYQDVGVLLILRRQGLRIQEVQVPMQIRGDGRSRIFDSWWTVGRYMIQTSLLCIARIGRGPVQPFLDEPGSPV</sequence>